<dbReference type="PANTHER" id="PTHR43301">
    <property type="entry name" value="ARABINAN ENDO-1,5-ALPHA-L-ARABINOSIDASE"/>
    <property type="match status" value="1"/>
</dbReference>
<dbReference type="Proteomes" id="UP000199497">
    <property type="component" value="Unassembled WGS sequence"/>
</dbReference>
<accession>A0A1H0VZ60</accession>
<dbReference type="PANTHER" id="PTHR43301:SF3">
    <property type="entry name" value="ARABINAN ENDO-1,5-ALPHA-L-ARABINOSIDASE A-RELATED"/>
    <property type="match status" value="1"/>
</dbReference>
<evidence type="ECO:0000313" key="7">
    <source>
        <dbReference type="EMBL" id="SDP83742.1"/>
    </source>
</evidence>
<keyword evidence="8" id="KW-1185">Reference proteome</keyword>
<comment type="pathway">
    <text evidence="1">Glycan metabolism; L-arabinan degradation.</text>
</comment>
<dbReference type="InterPro" id="IPR023296">
    <property type="entry name" value="Glyco_hydro_beta-prop_sf"/>
</dbReference>
<dbReference type="RefSeq" id="WP_092603004.1">
    <property type="nucleotide sequence ID" value="NZ_FNJR01000010.1"/>
</dbReference>
<protein>
    <submittedName>
        <fullName evidence="7">Glycosyl hydrolases family 43</fullName>
    </submittedName>
</protein>
<keyword evidence="4 5" id="KW-0326">Glycosidase</keyword>
<evidence type="ECO:0000256" key="1">
    <source>
        <dbReference type="ARBA" id="ARBA00004834"/>
    </source>
</evidence>
<dbReference type="EMBL" id="FNJR01000010">
    <property type="protein sequence ID" value="SDP83742.1"/>
    <property type="molecule type" value="Genomic_DNA"/>
</dbReference>
<reference evidence="8" key="1">
    <citation type="submission" date="2016-10" db="EMBL/GenBank/DDBJ databases">
        <authorList>
            <person name="Varghese N."/>
            <person name="Submissions S."/>
        </authorList>
    </citation>
    <scope>NUCLEOTIDE SEQUENCE [LARGE SCALE GENOMIC DNA]</scope>
    <source>
        <strain evidence="8">DSM 46732</strain>
    </source>
</reference>
<dbReference type="CDD" id="cd08983">
    <property type="entry name" value="GH43_Bt3655-like"/>
    <property type="match status" value="1"/>
</dbReference>
<dbReference type="InterPro" id="IPR050727">
    <property type="entry name" value="GH43_arabinanases"/>
</dbReference>
<evidence type="ECO:0000256" key="3">
    <source>
        <dbReference type="ARBA" id="ARBA00022801"/>
    </source>
</evidence>
<dbReference type="STRING" id="405564.SAMN04487905_11045"/>
<dbReference type="InterPro" id="IPR006710">
    <property type="entry name" value="Glyco_hydro_43"/>
</dbReference>
<dbReference type="Pfam" id="PF04616">
    <property type="entry name" value="Glyco_hydro_43"/>
    <property type="match status" value="1"/>
</dbReference>
<dbReference type="InterPro" id="IPR046780">
    <property type="entry name" value="aBig_2"/>
</dbReference>
<gene>
    <name evidence="7" type="ORF">SAMN04487905_11045</name>
</gene>
<evidence type="ECO:0000256" key="2">
    <source>
        <dbReference type="ARBA" id="ARBA00009865"/>
    </source>
</evidence>
<dbReference type="OrthoDB" id="9758923at2"/>
<proteinExistence type="inferred from homology"/>
<dbReference type="GO" id="GO:0004553">
    <property type="term" value="F:hydrolase activity, hydrolyzing O-glycosyl compounds"/>
    <property type="evidence" value="ECO:0007669"/>
    <property type="project" value="InterPro"/>
</dbReference>
<keyword evidence="3 5" id="KW-0378">Hydrolase</keyword>
<dbReference type="Gene3D" id="2.115.10.20">
    <property type="entry name" value="Glycosyl hydrolase domain, family 43"/>
    <property type="match status" value="1"/>
</dbReference>
<dbReference type="SUPFAM" id="SSF75005">
    <property type="entry name" value="Arabinanase/levansucrase/invertase"/>
    <property type="match status" value="1"/>
</dbReference>
<dbReference type="GO" id="GO:0005975">
    <property type="term" value="P:carbohydrate metabolic process"/>
    <property type="evidence" value="ECO:0007669"/>
    <property type="project" value="InterPro"/>
</dbReference>
<name>A0A1H0VZ60_9ACTN</name>
<organism evidence="7 8">
    <name type="scientific">Actinopolyspora xinjiangensis</name>
    <dbReference type="NCBI Taxonomy" id="405564"/>
    <lineage>
        <taxon>Bacteria</taxon>
        <taxon>Bacillati</taxon>
        <taxon>Actinomycetota</taxon>
        <taxon>Actinomycetes</taxon>
        <taxon>Actinopolysporales</taxon>
        <taxon>Actinopolysporaceae</taxon>
        <taxon>Actinopolyspora</taxon>
    </lineage>
</organism>
<dbReference type="Pfam" id="PF20578">
    <property type="entry name" value="aBig_2"/>
    <property type="match status" value="1"/>
</dbReference>
<evidence type="ECO:0000256" key="4">
    <source>
        <dbReference type="ARBA" id="ARBA00023295"/>
    </source>
</evidence>
<evidence type="ECO:0000259" key="6">
    <source>
        <dbReference type="Pfam" id="PF20578"/>
    </source>
</evidence>
<dbReference type="AlphaFoldDB" id="A0A1H0VZ60"/>
<comment type="similarity">
    <text evidence="2 5">Belongs to the glycosyl hydrolase 43 family.</text>
</comment>
<sequence>MARRPLPTGFGAASSRAALALSLVLGGVSLAPLESGAASPPSTPLTGVNDTAGERRVAEAAAALRVPDAGDVRGDITLPRRGAHGTTVSWRSDESRVVNPAGEVNRPEHGADPVSVELTATVRLGPHRAERRFRLTVPPLPERKPEKGYLFTYFTGAGTADGEQVHFAASRGDDALAWDELNGGEPVLTSTEGEGGVRDPFIIRSPEGDKFYLIATDLRMHDGGNWDEVQRHGSRHIEVWESTDLVHWSEQRHVRVAPDNAGNVWAPEAYYDESIGAYVVFWASKLYDTDDPDHSEDTHNRMMYATTRDFHSFSEPRIWKDPGHSVIDSTVVSEDGTYYRFTKDERANSDTAPCGKYITEEKSQNLRGTDYTFVADCIGKAEGTEPGISRGEGPTVFESNAGDKWYMFIDEFGGRGYVPFETTDLDSGEWTMSENYDLPDSPRHGTVLPVTADELHRLRAEYGSGTSG</sequence>
<feature type="domain" description="Atrophied bacterial Ig" evidence="6">
    <location>
        <begin position="57"/>
        <end position="138"/>
    </location>
</feature>
<evidence type="ECO:0000313" key="8">
    <source>
        <dbReference type="Proteomes" id="UP000199497"/>
    </source>
</evidence>
<evidence type="ECO:0000256" key="5">
    <source>
        <dbReference type="RuleBase" id="RU361187"/>
    </source>
</evidence>